<feature type="compositionally biased region" description="Polar residues" evidence="7">
    <location>
        <begin position="336"/>
        <end position="347"/>
    </location>
</feature>
<dbReference type="GO" id="GO:0006515">
    <property type="term" value="P:protein quality control for misfolded or incompletely synthesized proteins"/>
    <property type="evidence" value="ECO:0007669"/>
    <property type="project" value="TreeGrafter"/>
</dbReference>
<evidence type="ECO:0000256" key="6">
    <source>
        <dbReference type="RuleBase" id="RU003567"/>
    </source>
</evidence>
<dbReference type="GO" id="GO:0009368">
    <property type="term" value="C:endopeptidase Clp complex"/>
    <property type="evidence" value="ECO:0007669"/>
    <property type="project" value="TreeGrafter"/>
</dbReference>
<evidence type="ECO:0000256" key="2">
    <source>
        <dbReference type="ARBA" id="ARBA00022490"/>
    </source>
</evidence>
<evidence type="ECO:0000256" key="3">
    <source>
        <dbReference type="ARBA" id="ARBA00022670"/>
    </source>
</evidence>
<dbReference type="PANTHER" id="PTHR10381">
    <property type="entry name" value="ATP-DEPENDENT CLP PROTEASE PROTEOLYTIC SUBUNIT"/>
    <property type="match status" value="1"/>
</dbReference>
<dbReference type="RefSeq" id="WP_073077883.1">
    <property type="nucleotide sequence ID" value="NZ_FRBL01000001.1"/>
</dbReference>
<feature type="compositionally biased region" description="Basic and acidic residues" evidence="7">
    <location>
        <begin position="348"/>
        <end position="358"/>
    </location>
</feature>
<dbReference type="PANTHER" id="PTHR10381:SF70">
    <property type="entry name" value="ATP-DEPENDENT CLP PROTEASE PROTEOLYTIC SUBUNIT"/>
    <property type="match status" value="1"/>
</dbReference>
<keyword evidence="4" id="KW-0378">Hydrolase</keyword>
<reference evidence="8 9" key="1">
    <citation type="submission" date="2016-11" db="EMBL/GenBank/DDBJ databases">
        <authorList>
            <person name="Jaros S."/>
            <person name="Januszkiewicz K."/>
            <person name="Wedrychowicz H."/>
        </authorList>
    </citation>
    <scope>NUCLEOTIDE SEQUENCE [LARGE SCALE GENOMIC DNA]</scope>
    <source>
        <strain evidence="8 9">DSM 27406</strain>
    </source>
</reference>
<evidence type="ECO:0000313" key="9">
    <source>
        <dbReference type="Proteomes" id="UP000184420"/>
    </source>
</evidence>
<dbReference type="STRING" id="1419482.SAMN05444266_101614"/>
<name>A0A1M6WGV1_9BACT</name>
<evidence type="ECO:0000313" key="8">
    <source>
        <dbReference type="EMBL" id="SHK92745.1"/>
    </source>
</evidence>
<protein>
    <recommendedName>
        <fullName evidence="6">ATP-dependent Clp protease proteolytic subunit</fullName>
    </recommendedName>
</protein>
<dbReference type="AlphaFoldDB" id="A0A1M6WGV1"/>
<dbReference type="PRINTS" id="PR00127">
    <property type="entry name" value="CLPPROTEASEP"/>
</dbReference>
<dbReference type="NCBIfam" id="NF045542">
    <property type="entry name" value="Clp_rel_HeadMat"/>
    <property type="match status" value="1"/>
</dbReference>
<accession>A0A1M6WGV1</accession>
<gene>
    <name evidence="8" type="ORF">SAMN05444266_101614</name>
</gene>
<evidence type="ECO:0000256" key="4">
    <source>
        <dbReference type="ARBA" id="ARBA00022801"/>
    </source>
</evidence>
<dbReference type="EMBL" id="FRBL01000001">
    <property type="protein sequence ID" value="SHK92745.1"/>
    <property type="molecule type" value="Genomic_DNA"/>
</dbReference>
<keyword evidence="3" id="KW-0645">Protease</keyword>
<keyword evidence="5" id="KW-0720">Serine protease</keyword>
<dbReference type="GO" id="GO:0004176">
    <property type="term" value="F:ATP-dependent peptidase activity"/>
    <property type="evidence" value="ECO:0007669"/>
    <property type="project" value="InterPro"/>
</dbReference>
<sequence length="358" mass="39598">MKRPVQVFNYRIQNNSNSHLDIYIDGAIVDAETQEIYEVWFGDTTSVSFKSIREQINAANPSSVKFHVNSPGGSVTDAMAIYDYMQQLKRSGVKVDAIGIGLVASAGTYIVMGGEVPALTPNTWWMVHNASGWAWGDVNEVERQAATLRKFNNQIRDFYCEATGLSEQEITAMMDAETWMTAEEAVAKGFVKEVDNLSTSNVTNKVTAEPWGFKNKAGIAAYNSALVTQPPFDLQQILLTQNNDMKNFLKNFLEGFKGNFKPAENATTEDIRNQLADALEKSLGSLETEVTNLVTEQVNSMKSNIINEIKGVYDDKITTLTNKATELESEIANKIGQKTTAQNSEVSNEGRGKFNKAE</sequence>
<comment type="similarity">
    <text evidence="1 6">Belongs to the peptidase S14 family.</text>
</comment>
<dbReference type="GO" id="GO:0004252">
    <property type="term" value="F:serine-type endopeptidase activity"/>
    <property type="evidence" value="ECO:0007669"/>
    <property type="project" value="InterPro"/>
</dbReference>
<dbReference type="OrthoDB" id="9806592at2"/>
<proteinExistence type="inferred from homology"/>
<evidence type="ECO:0000256" key="5">
    <source>
        <dbReference type="ARBA" id="ARBA00022825"/>
    </source>
</evidence>
<dbReference type="SUPFAM" id="SSF52096">
    <property type="entry name" value="ClpP/crotonase"/>
    <property type="match status" value="1"/>
</dbReference>
<feature type="region of interest" description="Disordered" evidence="7">
    <location>
        <begin position="333"/>
        <end position="358"/>
    </location>
</feature>
<dbReference type="Pfam" id="PF00574">
    <property type="entry name" value="CLP_protease"/>
    <property type="match status" value="1"/>
</dbReference>
<keyword evidence="9" id="KW-1185">Reference proteome</keyword>
<dbReference type="GO" id="GO:0051117">
    <property type="term" value="F:ATPase binding"/>
    <property type="evidence" value="ECO:0007669"/>
    <property type="project" value="TreeGrafter"/>
</dbReference>
<organism evidence="8 9">
    <name type="scientific">Chitinophaga jiangningensis</name>
    <dbReference type="NCBI Taxonomy" id="1419482"/>
    <lineage>
        <taxon>Bacteria</taxon>
        <taxon>Pseudomonadati</taxon>
        <taxon>Bacteroidota</taxon>
        <taxon>Chitinophagia</taxon>
        <taxon>Chitinophagales</taxon>
        <taxon>Chitinophagaceae</taxon>
        <taxon>Chitinophaga</taxon>
    </lineage>
</organism>
<dbReference type="CDD" id="cd07016">
    <property type="entry name" value="S14_ClpP_1"/>
    <property type="match status" value="1"/>
</dbReference>
<dbReference type="Proteomes" id="UP000184420">
    <property type="component" value="Unassembled WGS sequence"/>
</dbReference>
<dbReference type="InterPro" id="IPR023562">
    <property type="entry name" value="ClpP/TepA"/>
</dbReference>
<dbReference type="InterPro" id="IPR001907">
    <property type="entry name" value="ClpP"/>
</dbReference>
<dbReference type="InterPro" id="IPR029045">
    <property type="entry name" value="ClpP/crotonase-like_dom_sf"/>
</dbReference>
<dbReference type="Gene3D" id="3.90.226.10">
    <property type="entry name" value="2-enoyl-CoA Hydratase, Chain A, domain 1"/>
    <property type="match status" value="1"/>
</dbReference>
<evidence type="ECO:0000256" key="7">
    <source>
        <dbReference type="SAM" id="MobiDB-lite"/>
    </source>
</evidence>
<keyword evidence="2" id="KW-0963">Cytoplasm</keyword>
<evidence type="ECO:0000256" key="1">
    <source>
        <dbReference type="ARBA" id="ARBA00007039"/>
    </source>
</evidence>